<keyword evidence="1" id="KW-0472">Membrane</keyword>
<dbReference type="GeneID" id="73288655"/>
<evidence type="ECO:0000313" key="2">
    <source>
        <dbReference type="EMBL" id="UTF53965.1"/>
    </source>
</evidence>
<dbReference type="Proteomes" id="UP001056855">
    <property type="component" value="Chromosome"/>
</dbReference>
<dbReference type="Pfam" id="PF26071">
    <property type="entry name" value="DUF8028"/>
    <property type="match status" value="1"/>
</dbReference>
<dbReference type="AlphaFoldDB" id="A0A9E7SUY8"/>
<sequence>MPNPSPPSTESLTPSPEAVSQYSSRLRQTLGVVRPSAQFLSFWIAIALPFAYLPLLANGLNDPTIALTFVTLLVVNVFALYAGHGYNQH</sequence>
<gene>
    <name evidence="2" type="ORF">NGM29_01375</name>
</gene>
<accession>A0A9E7SUY8</accession>
<protein>
    <submittedName>
        <fullName evidence="2">Uncharacterized protein</fullName>
    </submittedName>
</protein>
<keyword evidence="1" id="KW-0812">Transmembrane</keyword>
<reference evidence="2" key="1">
    <citation type="submission" date="2022-06" db="EMBL/GenBank/DDBJ databases">
        <title>Diverse halophilic archaea isolated from saline environments.</title>
        <authorList>
            <person name="Cui H.-L."/>
        </authorList>
    </citation>
    <scope>NUCLEOTIDE SEQUENCE</scope>
    <source>
        <strain evidence="2">WLHS1</strain>
    </source>
</reference>
<keyword evidence="1" id="KW-1133">Transmembrane helix</keyword>
<feature type="transmembrane region" description="Helical" evidence="1">
    <location>
        <begin position="32"/>
        <end position="53"/>
    </location>
</feature>
<dbReference type="InterPro" id="IPR058341">
    <property type="entry name" value="DUF8028"/>
</dbReference>
<evidence type="ECO:0000313" key="3">
    <source>
        <dbReference type="Proteomes" id="UP001056855"/>
    </source>
</evidence>
<dbReference type="RefSeq" id="WP_253430712.1">
    <property type="nucleotide sequence ID" value="NZ_CP100355.1"/>
</dbReference>
<dbReference type="KEGG" id="sawl:NGM29_01375"/>
<organism evidence="2 3">
    <name type="scientific">Natronosalvus rutilus</name>
    <dbReference type="NCBI Taxonomy" id="2953753"/>
    <lineage>
        <taxon>Archaea</taxon>
        <taxon>Methanobacteriati</taxon>
        <taxon>Methanobacteriota</taxon>
        <taxon>Stenosarchaea group</taxon>
        <taxon>Halobacteria</taxon>
        <taxon>Halobacteriales</taxon>
        <taxon>Natrialbaceae</taxon>
        <taxon>Natronosalvus</taxon>
    </lineage>
</organism>
<name>A0A9E7SUY8_9EURY</name>
<feature type="transmembrane region" description="Helical" evidence="1">
    <location>
        <begin position="65"/>
        <end position="83"/>
    </location>
</feature>
<evidence type="ECO:0000256" key="1">
    <source>
        <dbReference type="SAM" id="Phobius"/>
    </source>
</evidence>
<proteinExistence type="predicted"/>
<keyword evidence="3" id="KW-1185">Reference proteome</keyword>
<dbReference type="EMBL" id="CP100355">
    <property type="protein sequence ID" value="UTF53965.1"/>
    <property type="molecule type" value="Genomic_DNA"/>
</dbReference>